<dbReference type="EMBL" id="CP014226">
    <property type="protein sequence ID" value="AMC99370.1"/>
    <property type="molecule type" value="Genomic_DNA"/>
</dbReference>
<dbReference type="Proteomes" id="UP000063387">
    <property type="component" value="Chromosome"/>
</dbReference>
<evidence type="ECO:0000313" key="3">
    <source>
        <dbReference type="EMBL" id="AMC99370.1"/>
    </source>
</evidence>
<evidence type="ECO:0000313" key="4">
    <source>
        <dbReference type="Proteomes" id="UP000063387"/>
    </source>
</evidence>
<feature type="transmembrane region" description="Helical" evidence="2">
    <location>
        <begin position="82"/>
        <end position="102"/>
    </location>
</feature>
<gene>
    <name evidence="3" type="ORF">LOKO_00274</name>
</gene>
<dbReference type="PANTHER" id="PTHR34351">
    <property type="entry name" value="SLR1927 PROTEIN-RELATED"/>
    <property type="match status" value="1"/>
</dbReference>
<dbReference type="AlphaFoldDB" id="A0A0X8HB57"/>
<evidence type="ECO:0000256" key="2">
    <source>
        <dbReference type="SAM" id="Phobius"/>
    </source>
</evidence>
<accession>A0A0X8HB57</accession>
<dbReference type="OrthoDB" id="5298497at2"/>
<dbReference type="PANTHER" id="PTHR34351:SF1">
    <property type="entry name" value="SLR1927 PROTEIN"/>
    <property type="match status" value="1"/>
</dbReference>
<feature type="compositionally biased region" description="Low complexity" evidence="1">
    <location>
        <begin position="1"/>
        <end position="25"/>
    </location>
</feature>
<organism evidence="3 4">
    <name type="scientific">Halomonas chromatireducens</name>
    <dbReference type="NCBI Taxonomy" id="507626"/>
    <lineage>
        <taxon>Bacteria</taxon>
        <taxon>Pseudomonadati</taxon>
        <taxon>Pseudomonadota</taxon>
        <taxon>Gammaproteobacteria</taxon>
        <taxon>Oceanospirillales</taxon>
        <taxon>Halomonadaceae</taxon>
        <taxon>Halomonas</taxon>
    </lineage>
</organism>
<dbReference type="STRING" id="507626.LOKO_00274"/>
<dbReference type="PATRIC" id="fig|507626.3.peg.269"/>
<keyword evidence="2" id="KW-0812">Transmembrane</keyword>
<feature type="region of interest" description="Disordered" evidence="1">
    <location>
        <begin position="1"/>
        <end position="30"/>
    </location>
</feature>
<name>A0A0X8HB57_9GAMM</name>
<reference evidence="3 4" key="2">
    <citation type="submission" date="2016-02" db="EMBL/GenBank/DDBJ databases">
        <authorList>
            <person name="Wen L."/>
            <person name="He K."/>
            <person name="Yang H."/>
        </authorList>
    </citation>
    <scope>NUCLEOTIDE SEQUENCE [LARGE SCALE GENOMIC DNA]</scope>
    <source>
        <strain evidence="3 4">AGD 8-3</strain>
    </source>
</reference>
<dbReference type="KEGG" id="hco:LOKO_00274"/>
<dbReference type="RefSeq" id="WP_066444056.1">
    <property type="nucleotide sequence ID" value="NZ_CP014226.1"/>
</dbReference>
<sequence>MTTAHTAASEAATRGAGKPGAGKPNAGKKKRLRDWLGRRLTIAPGEALPQRRLFLIPTRFGLGWIALVAVLLLFGVNYQNSLAYALAFWLAGLAMVVLVRAWRNLLGVTVELQLPREAFAGHEARLQVILRAARPRTAIGLVLDAHETTLPGLENEASARLPWRPGQRGWQLPPTLRLESCWPLGLVRAVAWVQPTDGLLVYPAPLEAAGAEHRQLGAGLDATDFAGLRRFERGDSATRVAWKQWSRSGILTTKVFSVPPRQQLWLDYANCRGSPERRLSLLCARVLAHHRAGDHYGLRLPGLELPLAEGERQRRAALEALGLFQAGSTGGLDQ</sequence>
<proteinExistence type="predicted"/>
<keyword evidence="2" id="KW-0472">Membrane</keyword>
<feature type="transmembrane region" description="Helical" evidence="2">
    <location>
        <begin position="60"/>
        <end position="76"/>
    </location>
</feature>
<protein>
    <submittedName>
        <fullName evidence="3">Uncharacterized protein</fullName>
    </submittedName>
</protein>
<reference evidence="3 4" key="1">
    <citation type="journal article" date="2016" name="Genome Announc.">
        <title>Draft Genome Sequence of 'Halomonas chromatireducens' Strain AGD 8-3, a Haloalkaliphilic Chromate- and Selenite-Reducing Gammaproteobacterium.</title>
        <authorList>
            <person name="Sharko F.S."/>
            <person name="Shapovalova A.A."/>
            <person name="Tsygankova S.V."/>
            <person name="Komova A.V."/>
            <person name="Boulygina E.S."/>
            <person name="Teslyuk A.B."/>
            <person name="Gotovtsev P.M."/>
            <person name="Namsaraev Z.B."/>
            <person name="Khijniak T.V."/>
            <person name="Nedoluzhko A.V."/>
            <person name="Vasilov R.G."/>
        </authorList>
    </citation>
    <scope>NUCLEOTIDE SEQUENCE [LARGE SCALE GENOMIC DNA]</scope>
    <source>
        <strain evidence="3 4">AGD 8-3</strain>
    </source>
</reference>
<keyword evidence="2" id="KW-1133">Transmembrane helix</keyword>
<evidence type="ECO:0000256" key="1">
    <source>
        <dbReference type="SAM" id="MobiDB-lite"/>
    </source>
</evidence>
<keyword evidence="4" id="KW-1185">Reference proteome</keyword>